<comment type="cofactor">
    <cofactor evidence="7">
        <name>Zn(2+)</name>
        <dbReference type="ChEBI" id="CHEBI:29105"/>
    </cofactor>
    <text evidence="7">Binds 1 zinc ion per subunit.</text>
</comment>
<dbReference type="PANTHER" id="PTHR10127:SF897">
    <property type="entry name" value="ZINC METALLOPROTEINASE NAS-15"/>
    <property type="match status" value="1"/>
</dbReference>
<evidence type="ECO:0000313" key="10">
    <source>
        <dbReference type="WBParaSite" id="TCONS_00007764.p1"/>
    </source>
</evidence>
<dbReference type="AlphaFoldDB" id="A0AAF5D730"/>
<dbReference type="EC" id="3.4.24.-" evidence="7"/>
<dbReference type="GO" id="GO:0006508">
    <property type="term" value="P:proteolysis"/>
    <property type="evidence" value="ECO:0007669"/>
    <property type="project" value="UniProtKB-KW"/>
</dbReference>
<organism evidence="9 10">
    <name type="scientific">Strongyloides stercoralis</name>
    <name type="common">Threadworm</name>
    <dbReference type="NCBI Taxonomy" id="6248"/>
    <lineage>
        <taxon>Eukaryota</taxon>
        <taxon>Metazoa</taxon>
        <taxon>Ecdysozoa</taxon>
        <taxon>Nematoda</taxon>
        <taxon>Chromadorea</taxon>
        <taxon>Rhabditida</taxon>
        <taxon>Tylenchina</taxon>
        <taxon>Panagrolaimomorpha</taxon>
        <taxon>Strongyloidoidea</taxon>
        <taxon>Strongyloididae</taxon>
        <taxon>Strongyloides</taxon>
    </lineage>
</organism>
<dbReference type="PROSITE" id="PS01186">
    <property type="entry name" value="EGF_2"/>
    <property type="match status" value="1"/>
</dbReference>
<dbReference type="PROSITE" id="PS51864">
    <property type="entry name" value="ASTACIN"/>
    <property type="match status" value="1"/>
</dbReference>
<comment type="caution">
    <text evidence="6">Lacks conserved residue(s) required for the propagation of feature annotation.</text>
</comment>
<dbReference type="Proteomes" id="UP000035681">
    <property type="component" value="Unplaced"/>
</dbReference>
<reference evidence="10" key="1">
    <citation type="submission" date="2024-02" db="UniProtKB">
        <authorList>
            <consortium name="WormBaseParasite"/>
        </authorList>
    </citation>
    <scope>IDENTIFICATION</scope>
</reference>
<dbReference type="InterPro" id="IPR001506">
    <property type="entry name" value="Peptidase_M12A"/>
</dbReference>
<proteinExistence type="predicted"/>
<keyword evidence="9" id="KW-1185">Reference proteome</keyword>
<dbReference type="SUPFAM" id="SSF55486">
    <property type="entry name" value="Metalloproteases ('zincins'), catalytic domain"/>
    <property type="match status" value="1"/>
</dbReference>
<evidence type="ECO:0000256" key="7">
    <source>
        <dbReference type="RuleBase" id="RU361183"/>
    </source>
</evidence>
<dbReference type="Gene3D" id="3.40.390.10">
    <property type="entry name" value="Collagenase (Catalytic Domain)"/>
    <property type="match status" value="1"/>
</dbReference>
<dbReference type="InterPro" id="IPR035914">
    <property type="entry name" value="Sperma_CUB_dom_sf"/>
</dbReference>
<dbReference type="GO" id="GO:0008270">
    <property type="term" value="F:zinc ion binding"/>
    <property type="evidence" value="ECO:0007669"/>
    <property type="project" value="InterPro"/>
</dbReference>
<dbReference type="SUPFAM" id="SSF49854">
    <property type="entry name" value="Spermadhesin, CUB domain"/>
    <property type="match status" value="1"/>
</dbReference>
<evidence type="ECO:0000259" key="8">
    <source>
        <dbReference type="PROSITE" id="PS51864"/>
    </source>
</evidence>
<dbReference type="PROSITE" id="PS00022">
    <property type="entry name" value="EGF_1"/>
    <property type="match status" value="1"/>
</dbReference>
<dbReference type="GO" id="GO:0004222">
    <property type="term" value="F:metalloendopeptidase activity"/>
    <property type="evidence" value="ECO:0007669"/>
    <property type="project" value="UniProtKB-UniRule"/>
</dbReference>
<accession>A0AAF5D730</accession>
<name>A0AAF5D730_STRER</name>
<feature type="domain" description="Peptidase M12A" evidence="8">
    <location>
        <begin position="293"/>
        <end position="493"/>
    </location>
</feature>
<dbReference type="PRINTS" id="PR00480">
    <property type="entry name" value="ASTACIN"/>
</dbReference>
<feature type="active site" evidence="6">
    <location>
        <position position="391"/>
    </location>
</feature>
<evidence type="ECO:0000256" key="3">
    <source>
        <dbReference type="ARBA" id="ARBA00022833"/>
    </source>
</evidence>
<sequence length="673" mass="78500">MLNKFYCSDKCSRKINRLNGGYQDPKNCKNVNVVQGYIDLFSQKGKKVAIKILGSQFYPNENRPCPVINSLEIKYWNNKVPTGARFCTSISDVRIYCENPHVIIYYRSNHSDNWFQILYKAILNNYNTRKVQYYFQFTFQKKCKIFESQQKKRMNIPISYYVDKLVLNLLNIQRCLFGLTGLQYYYRPNCSNHVGKPNKIICQNIRIRIVCNIIKIIQHKTMHSLDVFHFKKIKHLECETNKYIILEKISCINEGYHGPYNCDSFDPNLFINIFSYINSYDKFNKIKDNDRNNRIKRQMYYDILKFWASPINYYIDPGLNEKTILLALYEIEENTCILFKRISHLVSGMSGIRFVSGPAYSSIIGKNKPYTWQNISIGIDDSNEKGLIQHELLHTLGLFSEQNRYDRDNYVFVSSNSVELPQKRALGMYSRTHLLTYGLPYDYGSMMHDGAYSYGPNSKQTIFTKDVLYKYTIGAKDIISFLDYELINLHYCGRRCKKKINCLNEGYQNPLDCSSCKCVKGFTGKRCENFLTNLKNCGESVYQAKELPKKIKIDGFKSCTYHILAKKGRRIVIYLKSTTLYPNAKNFCYISNSIEIKFYKSKSTSGARFCLNTKSVTIVSSSSHVIVSYRSSNYKNNVEMLYREVSKAFGKSQSIRNKFSRTSFFGSNKYKAL</sequence>
<keyword evidence="4 7" id="KW-0482">Metalloprotease</keyword>
<evidence type="ECO:0000256" key="6">
    <source>
        <dbReference type="PROSITE-ProRule" id="PRU01211"/>
    </source>
</evidence>
<evidence type="ECO:0000256" key="5">
    <source>
        <dbReference type="ARBA" id="ARBA00023157"/>
    </source>
</evidence>
<keyword evidence="1" id="KW-0245">EGF-like domain</keyword>
<dbReference type="Pfam" id="PF01400">
    <property type="entry name" value="Astacin"/>
    <property type="match status" value="1"/>
</dbReference>
<dbReference type="PANTHER" id="PTHR10127">
    <property type="entry name" value="DISCOIDIN, CUB, EGF, LAMININ , AND ZINC METALLOPROTEASE DOMAIN CONTAINING"/>
    <property type="match status" value="1"/>
</dbReference>
<dbReference type="InterPro" id="IPR024079">
    <property type="entry name" value="MetalloPept_cat_dom_sf"/>
</dbReference>
<evidence type="ECO:0000256" key="1">
    <source>
        <dbReference type="ARBA" id="ARBA00022536"/>
    </source>
</evidence>
<dbReference type="WBParaSite" id="TCONS_00007764.p1">
    <property type="protein sequence ID" value="TCONS_00007764.p1"/>
    <property type="gene ID" value="XLOC_005795"/>
</dbReference>
<keyword evidence="7" id="KW-0378">Hydrolase</keyword>
<evidence type="ECO:0000256" key="4">
    <source>
        <dbReference type="ARBA" id="ARBA00023049"/>
    </source>
</evidence>
<dbReference type="InterPro" id="IPR006026">
    <property type="entry name" value="Peptidase_Metallo"/>
</dbReference>
<dbReference type="InterPro" id="IPR000742">
    <property type="entry name" value="EGF"/>
</dbReference>
<dbReference type="SMART" id="SM00235">
    <property type="entry name" value="ZnMc"/>
    <property type="match status" value="1"/>
</dbReference>
<evidence type="ECO:0000313" key="9">
    <source>
        <dbReference type="Proteomes" id="UP000035681"/>
    </source>
</evidence>
<protein>
    <recommendedName>
        <fullName evidence="7">Metalloendopeptidase</fullName>
        <ecNumber evidence="7">3.4.24.-</ecNumber>
    </recommendedName>
</protein>
<keyword evidence="5" id="KW-1015">Disulfide bond</keyword>
<keyword evidence="7" id="KW-0645">Protease</keyword>
<dbReference type="Gene3D" id="2.60.120.290">
    <property type="entry name" value="Spermadhesin, CUB domain"/>
    <property type="match status" value="1"/>
</dbReference>
<keyword evidence="2 7" id="KW-0479">Metal-binding</keyword>
<keyword evidence="3 7" id="KW-0862">Zinc</keyword>
<evidence type="ECO:0000256" key="2">
    <source>
        <dbReference type="ARBA" id="ARBA00022723"/>
    </source>
</evidence>